<dbReference type="RefSeq" id="WP_048677131.1">
    <property type="nucleotide sequence ID" value="NZ_CBTJ020000117.1"/>
</dbReference>
<proteinExistence type="inferred from homology"/>
<dbReference type="OrthoDB" id="9813122at2"/>
<dbReference type="InterPro" id="IPR003115">
    <property type="entry name" value="ParB_N"/>
</dbReference>
<dbReference type="NCBIfam" id="TIGR00180">
    <property type="entry name" value="parB_part"/>
    <property type="match status" value="1"/>
</dbReference>
<dbReference type="Gene3D" id="3.90.1530.30">
    <property type="match status" value="1"/>
</dbReference>
<comment type="caution">
    <text evidence="4">The sequence shown here is derived from an EMBL/GenBank/DDBJ whole genome shotgun (WGS) entry which is preliminary data.</text>
</comment>
<evidence type="ECO:0000256" key="2">
    <source>
        <dbReference type="SAM" id="MobiDB-lite"/>
    </source>
</evidence>
<comment type="similarity">
    <text evidence="1">Belongs to the ParB family.</text>
</comment>
<dbReference type="PANTHER" id="PTHR33375">
    <property type="entry name" value="CHROMOSOME-PARTITIONING PROTEIN PARB-RELATED"/>
    <property type="match status" value="1"/>
</dbReference>
<accession>W6MAF1</accession>
<dbReference type="EMBL" id="CBTJ020000117">
    <property type="protein sequence ID" value="CDI04732.1"/>
    <property type="molecule type" value="Genomic_DNA"/>
</dbReference>
<feature type="domain" description="ParB-like N-terminal" evidence="3">
    <location>
        <begin position="4"/>
        <end position="100"/>
    </location>
</feature>
<organism evidence="4 5">
    <name type="scientific">Candidatus Competibacter denitrificans Run_A_D11</name>
    <dbReference type="NCBI Taxonomy" id="1400863"/>
    <lineage>
        <taxon>Bacteria</taxon>
        <taxon>Pseudomonadati</taxon>
        <taxon>Pseudomonadota</taxon>
        <taxon>Gammaproteobacteria</taxon>
        <taxon>Candidatus Competibacteraceae</taxon>
        <taxon>Candidatus Competibacter</taxon>
    </lineage>
</organism>
<dbReference type="AlphaFoldDB" id="W6MAF1"/>
<dbReference type="SUPFAM" id="SSF110849">
    <property type="entry name" value="ParB/Sulfiredoxin"/>
    <property type="match status" value="1"/>
</dbReference>
<name>W6MAF1_9GAMM</name>
<dbReference type="Proteomes" id="UP000035760">
    <property type="component" value="Unassembled WGS sequence"/>
</dbReference>
<dbReference type="SMART" id="SM00470">
    <property type="entry name" value="ParB"/>
    <property type="match status" value="1"/>
</dbReference>
<keyword evidence="5" id="KW-1185">Reference proteome</keyword>
<feature type="compositionally biased region" description="Acidic residues" evidence="2">
    <location>
        <begin position="574"/>
        <end position="604"/>
    </location>
</feature>
<reference evidence="4" key="1">
    <citation type="submission" date="2013-07" db="EMBL/GenBank/DDBJ databases">
        <authorList>
            <person name="McIlroy S."/>
        </authorList>
    </citation>
    <scope>NUCLEOTIDE SEQUENCE [LARGE SCALE GENOMIC DNA]</scope>
    <source>
        <strain evidence="4">Run_A_D11</strain>
    </source>
</reference>
<dbReference type="InterPro" id="IPR036086">
    <property type="entry name" value="ParB/Sulfiredoxin_sf"/>
</dbReference>
<dbReference type="InterPro" id="IPR050336">
    <property type="entry name" value="Chromosome_partition/occlusion"/>
</dbReference>
<reference evidence="4" key="2">
    <citation type="submission" date="2014-03" db="EMBL/GenBank/DDBJ databases">
        <title>Candidatus Competibacter-lineage genomes retrieved from metagenomes reveal functional metabolic diversity.</title>
        <authorList>
            <person name="McIlroy S.J."/>
            <person name="Albertsen M."/>
            <person name="Andresen E.K."/>
            <person name="Saunders A.M."/>
            <person name="Kristiansen R."/>
            <person name="Stokholm-Bjerregaard M."/>
            <person name="Nielsen K.L."/>
            <person name="Nielsen P.H."/>
        </authorList>
    </citation>
    <scope>NUCLEOTIDE SEQUENCE</scope>
    <source>
        <strain evidence="4">Run_A_D11</strain>
    </source>
</reference>
<dbReference type="Gene3D" id="1.10.10.2830">
    <property type="match status" value="1"/>
</dbReference>
<gene>
    <name evidence="4" type="ORF">BN873_p50009</name>
</gene>
<dbReference type="SUPFAM" id="SSF109709">
    <property type="entry name" value="KorB DNA-binding domain-like"/>
    <property type="match status" value="1"/>
</dbReference>
<dbReference type="GO" id="GO:0003677">
    <property type="term" value="F:DNA binding"/>
    <property type="evidence" value="ECO:0007669"/>
    <property type="project" value="InterPro"/>
</dbReference>
<evidence type="ECO:0000313" key="5">
    <source>
        <dbReference type="Proteomes" id="UP000035760"/>
    </source>
</evidence>
<feature type="region of interest" description="Disordered" evidence="2">
    <location>
        <begin position="565"/>
        <end position="604"/>
    </location>
</feature>
<evidence type="ECO:0000313" key="4">
    <source>
        <dbReference type="EMBL" id="CDI04732.1"/>
    </source>
</evidence>
<sequence length="604" mass="66449">MEFNHIPLEKLTVSRINVRTHGATDGLDSLAASIKAQGLLQPLLVRSVADSEGFEIVAGQRRFLACQRLAQDAPVEPLPCLVLDAGDDVAALEASLAENLERLPMEPFDQHEAFAQLVKRGQGVATIAACFGVTERLVKQRLALANLTEAIKREARKGDLDIADAQLLALATPKQQREWMKLYRDKEQYAPQGSPLKAWLCGGEAISTEVALFPLAEYPGRVVTDLFGEETFFDDAAQFWTLQNQAIAALRDRLLADGWVQVEVVETGEYFRSWEYQRTGKSEGGWVLILPHRTGEVVCHEGFLPLKEARRQARQAAGLEVEAANDAPKATRSEVPQALQNYLALHKAAAVRYQLTQNPAIALRLTVACLIGSATNWSVRADRTSPHNPAIEVSTAKGAALDRFGEEWATVQRWLGDSSDQSLVGRGYGEGQTAEAFRRLLELSDEQVLKVLAVAVAETLVAGSGLAERLGELLQIDMRRFWKPDETFLDLLTDKEALTRMAAELGAAPSSKATRKELRGLIRRRLKGEGCPPTADWLPRYFEFPTQGYTARPVSEARAAYDKLARRGSGANSEAEDDAVFEDEETDGWAEDADEAGVEWDEAA</sequence>
<evidence type="ECO:0000256" key="1">
    <source>
        <dbReference type="ARBA" id="ARBA00006295"/>
    </source>
</evidence>
<dbReference type="Pfam" id="PF02195">
    <property type="entry name" value="ParB_N"/>
    <property type="match status" value="1"/>
</dbReference>
<dbReference type="GO" id="GO:0005694">
    <property type="term" value="C:chromosome"/>
    <property type="evidence" value="ECO:0007669"/>
    <property type="project" value="TreeGrafter"/>
</dbReference>
<evidence type="ECO:0000259" key="3">
    <source>
        <dbReference type="SMART" id="SM00470"/>
    </source>
</evidence>
<dbReference type="CDD" id="cd16406">
    <property type="entry name" value="ParB_N_like"/>
    <property type="match status" value="1"/>
</dbReference>
<dbReference type="PANTHER" id="PTHR33375:SF7">
    <property type="entry name" value="CHROMOSOME 2-PARTITIONING PROTEIN PARB-RELATED"/>
    <property type="match status" value="1"/>
</dbReference>
<protein>
    <recommendedName>
        <fullName evidence="3">ParB-like N-terminal domain-containing protein</fullName>
    </recommendedName>
</protein>
<dbReference type="GO" id="GO:0007059">
    <property type="term" value="P:chromosome segregation"/>
    <property type="evidence" value="ECO:0007669"/>
    <property type="project" value="TreeGrafter"/>
</dbReference>
<dbReference type="InterPro" id="IPR004437">
    <property type="entry name" value="ParB/RepB/Spo0J"/>
</dbReference>